<dbReference type="GO" id="GO:0005886">
    <property type="term" value="C:plasma membrane"/>
    <property type="evidence" value="ECO:0007669"/>
    <property type="project" value="UniProtKB-SubCell"/>
</dbReference>
<name>A0A917DNW7_9BACL</name>
<keyword evidence="2 7" id="KW-0813">Transport</keyword>
<evidence type="ECO:0000256" key="4">
    <source>
        <dbReference type="ARBA" id="ARBA00022692"/>
    </source>
</evidence>
<feature type="transmembrane region" description="Helical" evidence="7">
    <location>
        <begin position="144"/>
        <end position="168"/>
    </location>
</feature>
<feature type="region of interest" description="Disordered" evidence="8">
    <location>
        <begin position="1"/>
        <end position="21"/>
    </location>
</feature>
<evidence type="ECO:0000256" key="2">
    <source>
        <dbReference type="ARBA" id="ARBA00022448"/>
    </source>
</evidence>
<feature type="transmembrane region" description="Helical" evidence="7">
    <location>
        <begin position="38"/>
        <end position="58"/>
    </location>
</feature>
<evidence type="ECO:0000256" key="3">
    <source>
        <dbReference type="ARBA" id="ARBA00022475"/>
    </source>
</evidence>
<feature type="domain" description="ABC transmembrane type-1" evidence="9">
    <location>
        <begin position="98"/>
        <end position="312"/>
    </location>
</feature>
<proteinExistence type="inferred from homology"/>
<dbReference type="RefSeq" id="WP_229750045.1">
    <property type="nucleotide sequence ID" value="NZ_BMHP01000001.1"/>
</dbReference>
<organism evidence="10 11">
    <name type="scientific">Paenibacillus nasutitermitis</name>
    <dbReference type="NCBI Taxonomy" id="1652958"/>
    <lineage>
        <taxon>Bacteria</taxon>
        <taxon>Bacillati</taxon>
        <taxon>Bacillota</taxon>
        <taxon>Bacilli</taxon>
        <taxon>Bacillales</taxon>
        <taxon>Paenibacillaceae</taxon>
        <taxon>Paenibacillus</taxon>
    </lineage>
</organism>
<keyword evidence="5 7" id="KW-1133">Transmembrane helix</keyword>
<keyword evidence="6 7" id="KW-0472">Membrane</keyword>
<evidence type="ECO:0000313" key="11">
    <source>
        <dbReference type="Proteomes" id="UP000612456"/>
    </source>
</evidence>
<accession>A0A917DNW7</accession>
<dbReference type="Gene3D" id="1.10.3720.10">
    <property type="entry name" value="MetI-like"/>
    <property type="match status" value="1"/>
</dbReference>
<evidence type="ECO:0000256" key="1">
    <source>
        <dbReference type="ARBA" id="ARBA00004651"/>
    </source>
</evidence>
<dbReference type="Pfam" id="PF00528">
    <property type="entry name" value="BPD_transp_1"/>
    <property type="match status" value="1"/>
</dbReference>
<evidence type="ECO:0000256" key="7">
    <source>
        <dbReference type="RuleBase" id="RU363032"/>
    </source>
</evidence>
<evidence type="ECO:0000259" key="9">
    <source>
        <dbReference type="PROSITE" id="PS50928"/>
    </source>
</evidence>
<dbReference type="Proteomes" id="UP000612456">
    <property type="component" value="Unassembled WGS sequence"/>
</dbReference>
<gene>
    <name evidence="10" type="ORF">GCM10010911_07560</name>
</gene>
<dbReference type="InterPro" id="IPR035906">
    <property type="entry name" value="MetI-like_sf"/>
</dbReference>
<comment type="similarity">
    <text evidence="7">Belongs to the binding-protein-dependent transport system permease family.</text>
</comment>
<feature type="transmembrane region" description="Helical" evidence="7">
    <location>
        <begin position="293"/>
        <end position="316"/>
    </location>
</feature>
<evidence type="ECO:0000256" key="8">
    <source>
        <dbReference type="SAM" id="MobiDB-lite"/>
    </source>
</evidence>
<keyword evidence="4 7" id="KW-0812">Transmembrane</keyword>
<dbReference type="InterPro" id="IPR050809">
    <property type="entry name" value="UgpAE/MalFG_permease"/>
</dbReference>
<dbReference type="GO" id="GO:0055085">
    <property type="term" value="P:transmembrane transport"/>
    <property type="evidence" value="ECO:0007669"/>
    <property type="project" value="InterPro"/>
</dbReference>
<feature type="transmembrane region" description="Helical" evidence="7">
    <location>
        <begin position="231"/>
        <end position="255"/>
    </location>
</feature>
<evidence type="ECO:0000256" key="6">
    <source>
        <dbReference type="ARBA" id="ARBA00023136"/>
    </source>
</evidence>
<dbReference type="InterPro" id="IPR000515">
    <property type="entry name" value="MetI-like"/>
</dbReference>
<dbReference type="CDD" id="cd06261">
    <property type="entry name" value="TM_PBP2"/>
    <property type="match status" value="1"/>
</dbReference>
<dbReference type="PROSITE" id="PS50928">
    <property type="entry name" value="ABC_TM1"/>
    <property type="match status" value="1"/>
</dbReference>
<dbReference type="PANTHER" id="PTHR43227">
    <property type="entry name" value="BLL4140 PROTEIN"/>
    <property type="match status" value="1"/>
</dbReference>
<evidence type="ECO:0000313" key="10">
    <source>
        <dbReference type="EMBL" id="GGD52483.1"/>
    </source>
</evidence>
<feature type="transmembrane region" description="Helical" evidence="7">
    <location>
        <begin position="188"/>
        <end position="210"/>
    </location>
</feature>
<feature type="compositionally biased region" description="Low complexity" evidence="8">
    <location>
        <begin position="9"/>
        <end position="19"/>
    </location>
</feature>
<protein>
    <submittedName>
        <fullName evidence="10">Protein lplB</fullName>
    </submittedName>
</protein>
<comment type="subcellular location">
    <subcellularLocation>
        <location evidence="1 7">Cell membrane</location>
        <topology evidence="1 7">Multi-pass membrane protein</topology>
    </subcellularLocation>
</comment>
<dbReference type="AlphaFoldDB" id="A0A917DNW7"/>
<keyword evidence="3" id="KW-1003">Cell membrane</keyword>
<keyword evidence="11" id="KW-1185">Reference proteome</keyword>
<dbReference type="PANTHER" id="PTHR43227:SF11">
    <property type="entry name" value="BLL4140 PROTEIN"/>
    <property type="match status" value="1"/>
</dbReference>
<reference evidence="10" key="2">
    <citation type="submission" date="2020-09" db="EMBL/GenBank/DDBJ databases">
        <authorList>
            <person name="Sun Q."/>
            <person name="Zhou Y."/>
        </authorList>
    </citation>
    <scope>NUCLEOTIDE SEQUENCE</scope>
    <source>
        <strain evidence="10">CGMCC 1.15178</strain>
    </source>
</reference>
<dbReference type="EMBL" id="BMHP01000001">
    <property type="protein sequence ID" value="GGD52483.1"/>
    <property type="molecule type" value="Genomic_DNA"/>
</dbReference>
<sequence length="325" mass="36650">MSAKSVYAPPGTTGTPNNPVGMKNKSRRLGTRIWKSRFIYLLILPTIVYFAVFTYAPFYGITIAFKDYKIIAGIMDSPWVGFKHFHAMFMSEKFPALLKNTILISMYRLLFGFPVPILFALLLNEVRNIWFKRSIQTITYFPHFLSWVVFAGIIYNFIGPSGIINLVLTNMGLEKFNFTTNPDVFRTLVVITAIMKEFGWGAIIYLAALSGIDSQQYEAAKIDGAGKLKQIWHVTLPGIRSIIALLFCLQLAGILDAGFDQIFMFLNPALYDVGDIIDTYVYRLGILQAQFELSTAVGLFKGVIGMILIITANTIIRRMGEKSLW</sequence>
<evidence type="ECO:0000256" key="5">
    <source>
        <dbReference type="ARBA" id="ARBA00022989"/>
    </source>
</evidence>
<feature type="transmembrane region" description="Helical" evidence="7">
    <location>
        <begin position="102"/>
        <end position="123"/>
    </location>
</feature>
<comment type="caution">
    <text evidence="10">The sequence shown here is derived from an EMBL/GenBank/DDBJ whole genome shotgun (WGS) entry which is preliminary data.</text>
</comment>
<reference evidence="10" key="1">
    <citation type="journal article" date="2014" name="Int. J. Syst. Evol. Microbiol.">
        <title>Complete genome sequence of Corynebacterium casei LMG S-19264T (=DSM 44701T), isolated from a smear-ripened cheese.</title>
        <authorList>
            <consortium name="US DOE Joint Genome Institute (JGI-PGF)"/>
            <person name="Walter F."/>
            <person name="Albersmeier A."/>
            <person name="Kalinowski J."/>
            <person name="Ruckert C."/>
        </authorList>
    </citation>
    <scope>NUCLEOTIDE SEQUENCE</scope>
    <source>
        <strain evidence="10">CGMCC 1.15178</strain>
    </source>
</reference>
<dbReference type="SUPFAM" id="SSF161098">
    <property type="entry name" value="MetI-like"/>
    <property type="match status" value="1"/>
</dbReference>